<reference evidence="2" key="2">
    <citation type="submission" date="2020-11" db="EMBL/GenBank/DDBJ databases">
        <authorList>
            <person name="McCartney M.A."/>
            <person name="Auch B."/>
            <person name="Kono T."/>
            <person name="Mallez S."/>
            <person name="Becker A."/>
            <person name="Gohl D.M."/>
            <person name="Silverstein K.A.T."/>
            <person name="Koren S."/>
            <person name="Bechman K.B."/>
            <person name="Herman A."/>
            <person name="Abrahante J.E."/>
            <person name="Garbe J."/>
        </authorList>
    </citation>
    <scope>NUCLEOTIDE SEQUENCE</scope>
    <source>
        <strain evidence="2">Duluth1</strain>
        <tissue evidence="2">Whole animal</tissue>
    </source>
</reference>
<accession>A0A9D4BUI2</accession>
<keyword evidence="3" id="KW-1185">Reference proteome</keyword>
<name>A0A9D4BUI2_DREPO</name>
<reference evidence="2" key="1">
    <citation type="journal article" date="2019" name="bioRxiv">
        <title>The Genome of the Zebra Mussel, Dreissena polymorpha: A Resource for Invasive Species Research.</title>
        <authorList>
            <person name="McCartney M.A."/>
            <person name="Auch B."/>
            <person name="Kono T."/>
            <person name="Mallez S."/>
            <person name="Zhang Y."/>
            <person name="Obille A."/>
            <person name="Becker A."/>
            <person name="Abrahante J.E."/>
            <person name="Garbe J."/>
            <person name="Badalamenti J.P."/>
            <person name="Herman A."/>
            <person name="Mangelson H."/>
            <person name="Liachko I."/>
            <person name="Sullivan S."/>
            <person name="Sone E.D."/>
            <person name="Koren S."/>
            <person name="Silverstein K.A.T."/>
            <person name="Beckman K.B."/>
            <person name="Gohl D.M."/>
        </authorList>
    </citation>
    <scope>NUCLEOTIDE SEQUENCE</scope>
    <source>
        <strain evidence="2">Duluth1</strain>
        <tissue evidence="2">Whole animal</tissue>
    </source>
</reference>
<proteinExistence type="predicted"/>
<organism evidence="2 3">
    <name type="scientific">Dreissena polymorpha</name>
    <name type="common">Zebra mussel</name>
    <name type="synonym">Mytilus polymorpha</name>
    <dbReference type="NCBI Taxonomy" id="45954"/>
    <lineage>
        <taxon>Eukaryota</taxon>
        <taxon>Metazoa</taxon>
        <taxon>Spiralia</taxon>
        <taxon>Lophotrochozoa</taxon>
        <taxon>Mollusca</taxon>
        <taxon>Bivalvia</taxon>
        <taxon>Autobranchia</taxon>
        <taxon>Heteroconchia</taxon>
        <taxon>Euheterodonta</taxon>
        <taxon>Imparidentia</taxon>
        <taxon>Neoheterodontei</taxon>
        <taxon>Myida</taxon>
        <taxon>Dreissenoidea</taxon>
        <taxon>Dreissenidae</taxon>
        <taxon>Dreissena</taxon>
    </lineage>
</organism>
<gene>
    <name evidence="2" type="ORF">DPMN_068769</name>
</gene>
<dbReference type="AlphaFoldDB" id="A0A9D4BUI2"/>
<feature type="region of interest" description="Disordered" evidence="1">
    <location>
        <begin position="103"/>
        <end position="134"/>
    </location>
</feature>
<protein>
    <submittedName>
        <fullName evidence="2">Uncharacterized protein</fullName>
    </submittedName>
</protein>
<evidence type="ECO:0000313" key="3">
    <source>
        <dbReference type="Proteomes" id="UP000828390"/>
    </source>
</evidence>
<dbReference type="Proteomes" id="UP000828390">
    <property type="component" value="Unassembled WGS sequence"/>
</dbReference>
<evidence type="ECO:0000256" key="1">
    <source>
        <dbReference type="SAM" id="MobiDB-lite"/>
    </source>
</evidence>
<evidence type="ECO:0000313" key="2">
    <source>
        <dbReference type="EMBL" id="KAH3709307.1"/>
    </source>
</evidence>
<dbReference type="EMBL" id="JAIWYP010000014">
    <property type="protein sequence ID" value="KAH3709307.1"/>
    <property type="molecule type" value="Genomic_DNA"/>
</dbReference>
<sequence length="177" mass="21038">MNKADSTLFSHVFKHATLLLKLFNDELIQHLRKLSRNELYPTRLRNQPMLRQKLVLTPYKLVSNLFEIETNVLTKFAWHWAINLTNEQRYQIQLLTKYGERGEREREREREREEREREREERERERESVEREREELSLLSSSLSLSLSLSALSLSPSSASSLSLYLSLLSLSLSCER</sequence>
<comment type="caution">
    <text evidence="2">The sequence shown here is derived from an EMBL/GenBank/DDBJ whole genome shotgun (WGS) entry which is preliminary data.</text>
</comment>